<comment type="caution">
    <text evidence="1">The sequence shown here is derived from an EMBL/GenBank/DDBJ whole genome shotgun (WGS) entry which is preliminary data.</text>
</comment>
<name>A0A0P5LYI3_9CRUS</name>
<dbReference type="AlphaFoldDB" id="A0A0P5LYI3"/>
<dbReference type="Proteomes" id="UP000076858">
    <property type="component" value="Unassembled WGS sequence"/>
</dbReference>
<reference evidence="1 2" key="1">
    <citation type="submission" date="2016-03" db="EMBL/GenBank/DDBJ databases">
        <title>EvidentialGene: Evidence-directed Construction of Genes on Genomes.</title>
        <authorList>
            <person name="Gilbert D.G."/>
            <person name="Choi J.-H."/>
            <person name="Mockaitis K."/>
            <person name="Colbourne J."/>
            <person name="Pfrender M."/>
        </authorList>
    </citation>
    <scope>NUCLEOTIDE SEQUENCE [LARGE SCALE GENOMIC DNA]</scope>
    <source>
        <strain evidence="1 2">Xinb3</strain>
        <tissue evidence="1">Complete organism</tissue>
    </source>
</reference>
<evidence type="ECO:0000313" key="2">
    <source>
        <dbReference type="Proteomes" id="UP000076858"/>
    </source>
</evidence>
<accession>A0A0P5LYI3</accession>
<evidence type="ECO:0000313" key="1">
    <source>
        <dbReference type="EMBL" id="KZS14866.1"/>
    </source>
</evidence>
<proteinExistence type="predicted"/>
<sequence length="60" mass="6587">MDAHRSGEDANNEIGCQKPVGGSVNVWSELLRPEVDTADVEDDSTVFHMPLPVALLPKLW</sequence>
<dbReference type="EMBL" id="LRGB01000944">
    <property type="protein sequence ID" value="KZS14866.1"/>
    <property type="molecule type" value="Genomic_DNA"/>
</dbReference>
<keyword evidence="2" id="KW-1185">Reference proteome</keyword>
<gene>
    <name evidence="1" type="ORF">APZ42_020227</name>
</gene>
<organism evidence="1 2">
    <name type="scientific">Daphnia magna</name>
    <dbReference type="NCBI Taxonomy" id="35525"/>
    <lineage>
        <taxon>Eukaryota</taxon>
        <taxon>Metazoa</taxon>
        <taxon>Ecdysozoa</taxon>
        <taxon>Arthropoda</taxon>
        <taxon>Crustacea</taxon>
        <taxon>Branchiopoda</taxon>
        <taxon>Diplostraca</taxon>
        <taxon>Cladocera</taxon>
        <taxon>Anomopoda</taxon>
        <taxon>Daphniidae</taxon>
        <taxon>Daphnia</taxon>
    </lineage>
</organism>
<protein>
    <submittedName>
        <fullName evidence="1">Uncharacterized protein</fullName>
    </submittedName>
</protein>